<dbReference type="EMBL" id="CP015056">
    <property type="protein sequence ID" value="QGN15457.1"/>
    <property type="molecule type" value="Genomic_DNA"/>
</dbReference>
<gene>
    <name evidence="2" type="primary">APC5</name>
    <name evidence="2" type="ORF">FIM1_2148</name>
</gene>
<dbReference type="InterPro" id="IPR026000">
    <property type="entry name" value="Apc5_dom"/>
</dbReference>
<accession>A0ABX6EWJ3</accession>
<organism evidence="2 3">
    <name type="scientific">Kluyveromyces marxianus</name>
    <name type="common">Yeast</name>
    <name type="synonym">Candida kefyr</name>
    <dbReference type="NCBI Taxonomy" id="4911"/>
    <lineage>
        <taxon>Eukaryota</taxon>
        <taxon>Fungi</taxon>
        <taxon>Dikarya</taxon>
        <taxon>Ascomycota</taxon>
        <taxon>Saccharomycotina</taxon>
        <taxon>Saccharomycetes</taxon>
        <taxon>Saccharomycetales</taxon>
        <taxon>Saccharomycetaceae</taxon>
        <taxon>Kluyveromyces</taxon>
    </lineage>
</organism>
<evidence type="ECO:0000313" key="3">
    <source>
        <dbReference type="Proteomes" id="UP000422736"/>
    </source>
</evidence>
<proteinExistence type="predicted"/>
<keyword evidence="3" id="KW-1185">Reference proteome</keyword>
<feature type="domain" description="Anaphase-promoting complex subunit 5" evidence="1">
    <location>
        <begin position="263"/>
        <end position="340"/>
    </location>
</feature>
<dbReference type="Proteomes" id="UP000422736">
    <property type="component" value="Chromosome 3"/>
</dbReference>
<protein>
    <submittedName>
        <fullName evidence="2">Anaphase-promoting complex subunit 5</fullName>
    </submittedName>
</protein>
<evidence type="ECO:0000313" key="2">
    <source>
        <dbReference type="EMBL" id="QGN15457.1"/>
    </source>
</evidence>
<dbReference type="Pfam" id="PF12862">
    <property type="entry name" value="ANAPC5"/>
    <property type="match status" value="1"/>
</dbReference>
<reference evidence="2 3" key="2">
    <citation type="submission" date="2019-11" db="EMBL/GenBank/DDBJ databases">
        <authorList>
            <person name="Lu H."/>
        </authorList>
    </citation>
    <scope>NUCLEOTIDE SEQUENCE [LARGE SCALE GENOMIC DNA]</scope>
    <source>
        <strain evidence="2 3">FIM1</strain>
    </source>
</reference>
<reference evidence="2 3" key="1">
    <citation type="submission" date="2016-03" db="EMBL/GenBank/DDBJ databases">
        <title>How can Kluyveromyces marxianus grow so fast - potential evolutionary course in Saccharomyces Complex revealed by comparative genomics.</title>
        <authorList>
            <person name="Mo W."/>
            <person name="Lu W."/>
            <person name="Yang X."/>
            <person name="Qi J."/>
            <person name="Lv H."/>
        </authorList>
    </citation>
    <scope>NUCLEOTIDE SEQUENCE [LARGE SCALE GENOMIC DNA]</scope>
    <source>
        <strain evidence="2 3">FIM1</strain>
    </source>
</reference>
<evidence type="ECO:0000259" key="1">
    <source>
        <dbReference type="Pfam" id="PF12862"/>
    </source>
</evidence>
<name>A0ABX6EWJ3_KLUMA</name>
<sequence>MTTAYQPILIVRGYDPYDISSVILVLLYCLGSKDLTPNIILGILQLTPKANSIGVGLPTLENFVKYLLKVSTKRITVNLLHILFSITNYDQIQDLIHLLQEAIVTSLDQQRVSSRFDRLLCVDSAIYDLLPRIIVDSSYEHYFVEDVVQIIQSLESFKLRFTHCDIYKEFESEIFKPNSILDQIFSHPNPNDCEVSPFITVENNGNTIPWLVVSGEKFSILLNYVVQLAISNSTSDDLAGSIIEYTSFNDRTRFPDIILLEMIHYRKIKDYEKTIERIYQYFDYCRNSNIAVTSSSNFSHICQTFVLSSLHQDHGSPEVALKSLHELIETIREKSGLHGLCNLWDVLIHHIFIQPGDLSSLQRSIHDLLKPFNDNQSTSPEMLQYFFTSQLVLNLHEVGYVPKVLELLSTVIAISSGGLTDDKHRVTAEVLSLAWSFLGFDDIGSCYSELIPTNRNKQKQLQRIEKLVNNKFYTEAVSAVEKMIEETERNDEGMTWKFSFMRKKIEVMLAAGNPARAHPLIIKYTEKCRETKNDYELSYAILYMARLLNGWKQYKDSYKLLSANIHIIFQYSQSLKDQANILYKEAQNGLSMS</sequence>